<evidence type="ECO:0000256" key="1">
    <source>
        <dbReference type="ARBA" id="ARBA00007812"/>
    </source>
</evidence>
<dbReference type="PROSITE" id="PS00187">
    <property type="entry name" value="TPP_ENZYMES"/>
    <property type="match status" value="1"/>
</dbReference>
<dbReference type="InterPro" id="IPR029035">
    <property type="entry name" value="DHS-like_NAD/FAD-binding_dom"/>
</dbReference>
<dbReference type="InterPro" id="IPR000399">
    <property type="entry name" value="TPP-bd_CS"/>
</dbReference>
<protein>
    <submittedName>
        <fullName evidence="8">Thiamine pyrophosphate-binding protein</fullName>
    </submittedName>
</protein>
<comment type="caution">
    <text evidence="8">The sequence shown here is derived from an EMBL/GenBank/DDBJ whole genome shotgun (WGS) entry which is preliminary data.</text>
</comment>
<dbReference type="PANTHER" id="PTHR18968">
    <property type="entry name" value="THIAMINE PYROPHOSPHATE ENZYMES"/>
    <property type="match status" value="1"/>
</dbReference>
<dbReference type="Proteomes" id="UP001597108">
    <property type="component" value="Unassembled WGS sequence"/>
</dbReference>
<sequence length="559" mass="59973">MTQSRHGGQILVDQLKLRGVRRVFSVPGESFLAALDGLHESGIDTITCRQEGGAAMMAEAHGKLTGTPGILFVTRGPGATNASAGLHIAQHDSTPMIAFVGQIDRKHRDRDAFQEVDMPAFFGPLVKWAAEVRETERLPEYIARAWNVALSGRLGPVVLALPEDMLSASATVPDIPPTTFAPPTDREAFATAVMRALRLARRPLVVAGGPGWSAQATRDLEIFAETLDLPVAVSFRRQDFMDNRHPNYVGYLGVGMNPELGARLAMADVILALGTRLGETVTGGFELLDPARPDPRRMLIHVHPDPDELGRLYPAQLALAAPTADAISALAAHAAPLITSRTWTAEARADFEVWQEPVQTPGALRQEAVIRWLSDNLPEDAIVASGAGNFAAWVHRYFRYKRYGTQLAPTSGSMGYGLPAAIAAKIEHPERCVVCIVGDGCLQMTVNELSTAAQHDAAIVVLVVNNGRYGTIRMHQERRYPGRVIGTDLHVPDLPLLARAYGGWGTTVTRDEDFPAAFDAARTAGTLALIDLQVDPQALSPASTLDATRAAGLAAAAGD</sequence>
<evidence type="ECO:0000259" key="6">
    <source>
        <dbReference type="Pfam" id="PF02775"/>
    </source>
</evidence>
<proteinExistence type="inferred from homology"/>
<keyword evidence="9" id="KW-1185">Reference proteome</keyword>
<evidence type="ECO:0000259" key="5">
    <source>
        <dbReference type="Pfam" id="PF00205"/>
    </source>
</evidence>
<feature type="domain" description="Thiamine pyrophosphate enzyme N-terminal TPP-binding" evidence="7">
    <location>
        <begin position="6"/>
        <end position="117"/>
    </location>
</feature>
<dbReference type="SUPFAM" id="SSF52518">
    <property type="entry name" value="Thiamin diphosphate-binding fold (THDP-binding)"/>
    <property type="match status" value="2"/>
</dbReference>
<dbReference type="Pfam" id="PF00205">
    <property type="entry name" value="TPP_enzyme_M"/>
    <property type="match status" value="1"/>
</dbReference>
<dbReference type="InterPro" id="IPR012000">
    <property type="entry name" value="Thiamin_PyroP_enz_cen_dom"/>
</dbReference>
<feature type="domain" description="Thiamine pyrophosphate enzyme TPP-binding" evidence="6">
    <location>
        <begin position="386"/>
        <end position="531"/>
    </location>
</feature>
<evidence type="ECO:0000256" key="4">
    <source>
        <dbReference type="RuleBase" id="RU362132"/>
    </source>
</evidence>
<dbReference type="InterPro" id="IPR011766">
    <property type="entry name" value="TPP_enzyme_TPP-bd"/>
</dbReference>
<name>A0ABW3IWN3_9RHOB</name>
<dbReference type="SUPFAM" id="SSF52467">
    <property type="entry name" value="DHS-like NAD/FAD-binding domain"/>
    <property type="match status" value="1"/>
</dbReference>
<organism evidence="8 9">
    <name type="scientific">Tropicimonas aquimaris</name>
    <dbReference type="NCBI Taxonomy" id="914152"/>
    <lineage>
        <taxon>Bacteria</taxon>
        <taxon>Pseudomonadati</taxon>
        <taxon>Pseudomonadota</taxon>
        <taxon>Alphaproteobacteria</taxon>
        <taxon>Rhodobacterales</taxon>
        <taxon>Roseobacteraceae</taxon>
        <taxon>Tropicimonas</taxon>
    </lineage>
</organism>
<evidence type="ECO:0000256" key="3">
    <source>
        <dbReference type="ARBA" id="ARBA00023052"/>
    </source>
</evidence>
<keyword evidence="2" id="KW-0808">Transferase</keyword>
<dbReference type="Gene3D" id="3.40.50.1220">
    <property type="entry name" value="TPP-binding domain"/>
    <property type="match status" value="1"/>
</dbReference>
<accession>A0ABW3IWN3</accession>
<gene>
    <name evidence="8" type="ORF">ACFQ2S_22490</name>
</gene>
<dbReference type="PANTHER" id="PTHR18968:SF120">
    <property type="entry name" value="ACETOLACTATE SYNTHASE LARGE SUBUNIT"/>
    <property type="match status" value="1"/>
</dbReference>
<dbReference type="Pfam" id="PF02776">
    <property type="entry name" value="TPP_enzyme_N"/>
    <property type="match status" value="1"/>
</dbReference>
<evidence type="ECO:0000313" key="8">
    <source>
        <dbReference type="EMBL" id="MFD0982414.1"/>
    </source>
</evidence>
<reference evidence="9" key="1">
    <citation type="journal article" date="2019" name="Int. J. Syst. Evol. Microbiol.">
        <title>The Global Catalogue of Microorganisms (GCM) 10K type strain sequencing project: providing services to taxonomists for standard genome sequencing and annotation.</title>
        <authorList>
            <consortium name="The Broad Institute Genomics Platform"/>
            <consortium name="The Broad Institute Genome Sequencing Center for Infectious Disease"/>
            <person name="Wu L."/>
            <person name="Ma J."/>
        </authorList>
    </citation>
    <scope>NUCLEOTIDE SEQUENCE [LARGE SCALE GENOMIC DNA]</scope>
    <source>
        <strain evidence="9">CCUG 60524</strain>
    </source>
</reference>
<evidence type="ECO:0000256" key="2">
    <source>
        <dbReference type="ARBA" id="ARBA00022679"/>
    </source>
</evidence>
<evidence type="ECO:0000259" key="7">
    <source>
        <dbReference type="Pfam" id="PF02776"/>
    </source>
</evidence>
<keyword evidence="3 4" id="KW-0786">Thiamine pyrophosphate</keyword>
<comment type="similarity">
    <text evidence="1 4">Belongs to the TPP enzyme family.</text>
</comment>
<dbReference type="EMBL" id="JBHTJT010000051">
    <property type="protein sequence ID" value="MFD0982414.1"/>
    <property type="molecule type" value="Genomic_DNA"/>
</dbReference>
<dbReference type="CDD" id="cd00568">
    <property type="entry name" value="TPP_enzymes"/>
    <property type="match status" value="1"/>
</dbReference>
<dbReference type="InterPro" id="IPR012001">
    <property type="entry name" value="Thiamin_PyroP_enz_TPP-bd_dom"/>
</dbReference>
<dbReference type="CDD" id="cd07035">
    <property type="entry name" value="TPP_PYR_POX_like"/>
    <property type="match status" value="1"/>
</dbReference>
<feature type="domain" description="Thiamine pyrophosphate enzyme central" evidence="5">
    <location>
        <begin position="192"/>
        <end position="330"/>
    </location>
</feature>
<evidence type="ECO:0000313" key="9">
    <source>
        <dbReference type="Proteomes" id="UP001597108"/>
    </source>
</evidence>
<dbReference type="InterPro" id="IPR045229">
    <property type="entry name" value="TPP_enz"/>
</dbReference>
<dbReference type="Gene3D" id="3.40.50.970">
    <property type="match status" value="2"/>
</dbReference>
<dbReference type="NCBIfam" id="NF006052">
    <property type="entry name" value="PRK08199.1"/>
    <property type="match status" value="1"/>
</dbReference>
<dbReference type="Pfam" id="PF02775">
    <property type="entry name" value="TPP_enzyme_C"/>
    <property type="match status" value="1"/>
</dbReference>
<dbReference type="InterPro" id="IPR029061">
    <property type="entry name" value="THDP-binding"/>
</dbReference>
<dbReference type="RefSeq" id="WP_386078314.1">
    <property type="nucleotide sequence ID" value="NZ_JBHTJT010000051.1"/>
</dbReference>